<keyword evidence="1" id="KW-1133">Transmembrane helix</keyword>
<keyword evidence="1" id="KW-0472">Membrane</keyword>
<keyword evidence="1" id="KW-0812">Transmembrane</keyword>
<dbReference type="EMBL" id="JAVDQH010000001">
    <property type="protein sequence ID" value="MDR6242229.1"/>
    <property type="molecule type" value="Genomic_DNA"/>
</dbReference>
<comment type="caution">
    <text evidence="2">The sequence shown here is derived from an EMBL/GenBank/DDBJ whole genome shotgun (WGS) entry which is preliminary data.</text>
</comment>
<accession>A0ABU1ISJ9</accession>
<feature type="transmembrane region" description="Helical" evidence="1">
    <location>
        <begin position="90"/>
        <end position="109"/>
    </location>
</feature>
<dbReference type="Proteomes" id="UP001185028">
    <property type="component" value="Unassembled WGS sequence"/>
</dbReference>
<evidence type="ECO:0000313" key="3">
    <source>
        <dbReference type="Proteomes" id="UP001185028"/>
    </source>
</evidence>
<reference evidence="2 3" key="1">
    <citation type="submission" date="2023-07" db="EMBL/GenBank/DDBJ databases">
        <title>Genomic Encyclopedia of Type Strains, Phase IV (KMG-IV): sequencing the most valuable type-strain genomes for metagenomic binning, comparative biology and taxonomic classification.</title>
        <authorList>
            <person name="Goeker M."/>
        </authorList>
    </citation>
    <scope>NUCLEOTIDE SEQUENCE [LARGE SCALE GENOMIC DNA]</scope>
    <source>
        <strain evidence="2 3">DSM 22170</strain>
    </source>
</reference>
<gene>
    <name evidence="2" type="ORF">JOC58_000113</name>
</gene>
<dbReference type="InterPro" id="IPR006750">
    <property type="entry name" value="YdcZ"/>
</dbReference>
<keyword evidence="3" id="KW-1185">Reference proteome</keyword>
<dbReference type="RefSeq" id="WP_188774711.1">
    <property type="nucleotide sequence ID" value="NZ_BMMB01000003.1"/>
</dbReference>
<name>A0ABU1ISJ9_9BACL</name>
<evidence type="ECO:0000313" key="2">
    <source>
        <dbReference type="EMBL" id="MDR6242229.1"/>
    </source>
</evidence>
<feature type="transmembrane region" description="Helical" evidence="1">
    <location>
        <begin position="66"/>
        <end position="84"/>
    </location>
</feature>
<sequence length="142" mass="15432">MSGVIFSILAGVFLALQGIVNSHTGAFVGTWHAVMINQLGGFVLAAVIWISRGGGGWRQLHEVKKLYWFGGAFAAIIVFSNITAMHHIGATLTIAALLISQLCMTFLIDARGWFDTIKQRVGRAQWLGIALMVAGVVLLRFY</sequence>
<dbReference type="PANTHER" id="PTHR34821:SF3">
    <property type="entry name" value="MEMBRANE PROTEIN"/>
    <property type="match status" value="1"/>
</dbReference>
<dbReference type="PANTHER" id="PTHR34821">
    <property type="entry name" value="INNER MEMBRANE PROTEIN YDCZ"/>
    <property type="match status" value="1"/>
</dbReference>
<feature type="transmembrane region" description="Helical" evidence="1">
    <location>
        <begin position="121"/>
        <end position="141"/>
    </location>
</feature>
<proteinExistence type="predicted"/>
<evidence type="ECO:0000256" key="1">
    <source>
        <dbReference type="SAM" id="Phobius"/>
    </source>
</evidence>
<protein>
    <submittedName>
        <fullName evidence="2">Transporter family-2 protein</fullName>
    </submittedName>
</protein>
<feature type="transmembrane region" description="Helical" evidence="1">
    <location>
        <begin position="32"/>
        <end position="54"/>
    </location>
</feature>
<dbReference type="Pfam" id="PF04657">
    <property type="entry name" value="DMT_YdcZ"/>
    <property type="match status" value="1"/>
</dbReference>
<organism evidence="2 3">
    <name type="scientific">Paenibacillus hunanensis</name>
    <dbReference type="NCBI Taxonomy" id="539262"/>
    <lineage>
        <taxon>Bacteria</taxon>
        <taxon>Bacillati</taxon>
        <taxon>Bacillota</taxon>
        <taxon>Bacilli</taxon>
        <taxon>Bacillales</taxon>
        <taxon>Paenibacillaceae</taxon>
        <taxon>Paenibacillus</taxon>
    </lineage>
</organism>